<dbReference type="Proteomes" id="UP001497516">
    <property type="component" value="Chromosome 1"/>
</dbReference>
<evidence type="ECO:0000313" key="3">
    <source>
        <dbReference type="Proteomes" id="UP001497516"/>
    </source>
</evidence>
<keyword evidence="3" id="KW-1185">Reference proteome</keyword>
<dbReference type="AlphaFoldDB" id="A0AAV2CNX7"/>
<protein>
    <recommendedName>
        <fullName evidence="4">C2H2-type domain-containing protein</fullName>
    </recommendedName>
</protein>
<name>A0AAV2CNX7_9ROSI</name>
<proteinExistence type="predicted"/>
<evidence type="ECO:0000313" key="2">
    <source>
        <dbReference type="EMBL" id="CAL1357756.1"/>
    </source>
</evidence>
<organism evidence="2 3">
    <name type="scientific">Linum trigynum</name>
    <dbReference type="NCBI Taxonomy" id="586398"/>
    <lineage>
        <taxon>Eukaryota</taxon>
        <taxon>Viridiplantae</taxon>
        <taxon>Streptophyta</taxon>
        <taxon>Embryophyta</taxon>
        <taxon>Tracheophyta</taxon>
        <taxon>Spermatophyta</taxon>
        <taxon>Magnoliopsida</taxon>
        <taxon>eudicotyledons</taxon>
        <taxon>Gunneridae</taxon>
        <taxon>Pentapetalae</taxon>
        <taxon>rosids</taxon>
        <taxon>fabids</taxon>
        <taxon>Malpighiales</taxon>
        <taxon>Linaceae</taxon>
        <taxon>Linum</taxon>
    </lineage>
</organism>
<evidence type="ECO:0008006" key="4">
    <source>
        <dbReference type="Google" id="ProtNLM"/>
    </source>
</evidence>
<gene>
    <name evidence="2" type="ORF">LTRI10_LOCUS5362</name>
</gene>
<dbReference type="EMBL" id="OZ034813">
    <property type="protein sequence ID" value="CAL1357756.1"/>
    <property type="molecule type" value="Genomic_DNA"/>
</dbReference>
<feature type="region of interest" description="Disordered" evidence="1">
    <location>
        <begin position="18"/>
        <end position="48"/>
    </location>
</feature>
<reference evidence="2 3" key="1">
    <citation type="submission" date="2024-04" db="EMBL/GenBank/DDBJ databases">
        <authorList>
            <person name="Fracassetti M."/>
        </authorList>
    </citation>
    <scope>NUCLEOTIDE SEQUENCE [LARGE SCALE GENOMIC DNA]</scope>
</reference>
<sequence>MPQLVKCFNCNDVFIQGGKHSSHFKEPKSSRNPQEPTPGREQQEESTLGRGWHRMLFYSKGRIVGFC</sequence>
<evidence type="ECO:0000256" key="1">
    <source>
        <dbReference type="SAM" id="MobiDB-lite"/>
    </source>
</evidence>
<accession>A0AAV2CNX7</accession>